<gene>
    <name evidence="1" type="ORF">PCOR1329_LOCUS63438</name>
</gene>
<name>A0ABN9W3V3_9DINO</name>
<feature type="non-terminal residue" evidence="1">
    <location>
        <position position="444"/>
    </location>
</feature>
<evidence type="ECO:0000313" key="1">
    <source>
        <dbReference type="EMBL" id="CAK0880235.1"/>
    </source>
</evidence>
<organism evidence="1 2">
    <name type="scientific">Prorocentrum cordatum</name>
    <dbReference type="NCBI Taxonomy" id="2364126"/>
    <lineage>
        <taxon>Eukaryota</taxon>
        <taxon>Sar</taxon>
        <taxon>Alveolata</taxon>
        <taxon>Dinophyceae</taxon>
        <taxon>Prorocentrales</taxon>
        <taxon>Prorocentraceae</taxon>
        <taxon>Prorocentrum</taxon>
    </lineage>
</organism>
<dbReference type="EMBL" id="CAUYUJ010018051">
    <property type="protein sequence ID" value="CAK0880235.1"/>
    <property type="molecule type" value="Genomic_DNA"/>
</dbReference>
<dbReference type="Proteomes" id="UP001189429">
    <property type="component" value="Unassembled WGS sequence"/>
</dbReference>
<evidence type="ECO:0000313" key="2">
    <source>
        <dbReference type="Proteomes" id="UP001189429"/>
    </source>
</evidence>
<proteinExistence type="predicted"/>
<comment type="caution">
    <text evidence="1">The sequence shown here is derived from an EMBL/GenBank/DDBJ whole genome shotgun (WGS) entry which is preliminary data.</text>
</comment>
<sequence length="444" mass="48053">APAHPGFAAIQDHAMELSQKAVADKLNMLRRRRDFLPGRAWRKRTANIVPTLSKLVSGPTNSFHAVRDPQGEIIADPAGIAWVLSLHWQRTFGAQATDGALRERWIGRWRGILLTRLLDLAPTIEDVNAVLADLSASAPGPDGAPFAAFSIARAVIAPLLYDIVHGALRGIASPPDDFDLGFLICLPKGPGSALPGGAECFEAGSARPLSIVDASNRIIASVSRVVLDRAVAPRISTSQRGFARGRRRLRNVLVIDFAAQKISLMSKKGAVLLFDSRAAFPGMDHAFMREVLAAVGPLVEFVNTTKMFDNNSSHNIKAQSQLFDSITNLSGHVVARAFADDTAAAVRGHVTLLPVMAKFFAEFEAISCLAPNIKKTVFTPLWKFVSESNVRALIREAVPALRDMDLCSLKGTIGFKHSFTNIQCVALAAKLRAMEQAAPDCRER</sequence>
<evidence type="ECO:0008006" key="3">
    <source>
        <dbReference type="Google" id="ProtNLM"/>
    </source>
</evidence>
<feature type="non-terminal residue" evidence="1">
    <location>
        <position position="1"/>
    </location>
</feature>
<reference evidence="1" key="1">
    <citation type="submission" date="2023-10" db="EMBL/GenBank/DDBJ databases">
        <authorList>
            <person name="Chen Y."/>
            <person name="Shah S."/>
            <person name="Dougan E. K."/>
            <person name="Thang M."/>
            <person name="Chan C."/>
        </authorList>
    </citation>
    <scope>NUCLEOTIDE SEQUENCE [LARGE SCALE GENOMIC DNA]</scope>
</reference>
<protein>
    <recommendedName>
        <fullName evidence="3">Reverse transcriptase domain-containing protein</fullName>
    </recommendedName>
</protein>
<keyword evidence="2" id="KW-1185">Reference proteome</keyword>
<accession>A0ABN9W3V3</accession>